<reference evidence="7 8" key="1">
    <citation type="submission" date="2009-02" db="EMBL/GenBank/DDBJ databases">
        <title>Sequencing of the draft genome and assembly of Lutiella nitroferrum 2002.</title>
        <authorList>
            <consortium name="US DOE Joint Genome Institute (JGI-PGF)"/>
            <person name="Lucas S."/>
            <person name="Copeland A."/>
            <person name="Lapidus A."/>
            <person name="Glavina del Rio T."/>
            <person name="Tice H."/>
            <person name="Bruce D."/>
            <person name="Goodwin L."/>
            <person name="Pitluck S."/>
            <person name="Larimer F."/>
            <person name="Land M.L."/>
            <person name="Hauser L."/>
            <person name="Coates J.D."/>
        </authorList>
    </citation>
    <scope>NUCLEOTIDE SEQUENCE [LARGE SCALE GENOMIC DNA]</scope>
    <source>
        <strain evidence="7 8">2002</strain>
    </source>
</reference>
<evidence type="ECO:0000313" key="7">
    <source>
        <dbReference type="EMBL" id="EEG07816.1"/>
    </source>
</evidence>
<dbReference type="eggNOG" id="COG4968">
    <property type="taxonomic scope" value="Bacteria"/>
</dbReference>
<keyword evidence="5 6" id="KW-0472">Membrane</keyword>
<evidence type="ECO:0000256" key="3">
    <source>
        <dbReference type="ARBA" id="ARBA00022692"/>
    </source>
</evidence>
<evidence type="ECO:0000256" key="5">
    <source>
        <dbReference type="ARBA" id="ARBA00023136"/>
    </source>
</evidence>
<dbReference type="InterPro" id="IPR012902">
    <property type="entry name" value="N_methyl_site"/>
</dbReference>
<evidence type="ECO:0000256" key="6">
    <source>
        <dbReference type="SAM" id="Phobius"/>
    </source>
</evidence>
<keyword evidence="3 6" id="KW-0812">Transmembrane</keyword>
<evidence type="ECO:0000313" key="8">
    <source>
        <dbReference type="Proteomes" id="UP000003165"/>
    </source>
</evidence>
<gene>
    <name evidence="7" type="ORF">FuraDRAFT_2604</name>
</gene>
<keyword evidence="8" id="KW-1185">Reference proteome</keyword>
<evidence type="ECO:0000256" key="2">
    <source>
        <dbReference type="ARBA" id="ARBA00022481"/>
    </source>
</evidence>
<dbReference type="Pfam" id="PF16732">
    <property type="entry name" value="ComP_DUS"/>
    <property type="match status" value="1"/>
</dbReference>
<dbReference type="Pfam" id="PF07963">
    <property type="entry name" value="N_methyl"/>
    <property type="match status" value="1"/>
</dbReference>
<accession>B9Z5G9</accession>
<dbReference type="InterPro" id="IPR031982">
    <property type="entry name" value="PilE-like"/>
</dbReference>
<dbReference type="GO" id="GO:0043683">
    <property type="term" value="P:type IV pilus assembly"/>
    <property type="evidence" value="ECO:0007669"/>
    <property type="project" value="InterPro"/>
</dbReference>
<comment type="subcellular location">
    <subcellularLocation>
        <location evidence="1">Membrane</location>
        <topology evidence="1">Single-pass membrane protein</topology>
    </subcellularLocation>
</comment>
<keyword evidence="2" id="KW-0488">Methylation</keyword>
<dbReference type="PANTHER" id="PTHR30093:SF44">
    <property type="entry name" value="TYPE II SECRETION SYSTEM CORE PROTEIN G"/>
    <property type="match status" value="1"/>
</dbReference>
<name>B9Z5G9_9NEIS</name>
<organism evidence="7 8">
    <name type="scientific">Pseudogulbenkiania ferrooxidans 2002</name>
    <dbReference type="NCBI Taxonomy" id="279714"/>
    <lineage>
        <taxon>Bacteria</taxon>
        <taxon>Pseudomonadati</taxon>
        <taxon>Pseudomonadota</taxon>
        <taxon>Betaproteobacteria</taxon>
        <taxon>Neisseriales</taxon>
        <taxon>Chromobacteriaceae</taxon>
        <taxon>Pseudogulbenkiania</taxon>
    </lineage>
</organism>
<sequence length="142" mass="14610">MNTETKPPSPLGRCAGFTLIELLIVLVIVGILAAIAVPAYQSSVQKGRRSDATTAMRAIQLAEEKYRANNSSYGTLAQLGMSSASDSGYYTLAVSSVSGTGYAVTATAVSGTSQASDNGCTTLTLQQSGAMLTTTPSACWSK</sequence>
<proteinExistence type="predicted"/>
<dbReference type="GO" id="GO:0015627">
    <property type="term" value="C:type II protein secretion system complex"/>
    <property type="evidence" value="ECO:0007669"/>
    <property type="project" value="InterPro"/>
</dbReference>
<dbReference type="GO" id="GO:0015628">
    <property type="term" value="P:protein secretion by the type II secretion system"/>
    <property type="evidence" value="ECO:0007669"/>
    <property type="project" value="InterPro"/>
</dbReference>
<dbReference type="InterPro" id="IPR000983">
    <property type="entry name" value="Bac_GSPG_pilin"/>
</dbReference>
<dbReference type="Proteomes" id="UP000003165">
    <property type="component" value="Unassembled WGS sequence"/>
</dbReference>
<dbReference type="InterPro" id="IPR045584">
    <property type="entry name" value="Pilin-like"/>
</dbReference>
<protein>
    <submittedName>
        <fullName evidence="7">Pilus assembly protein</fullName>
    </submittedName>
</protein>
<dbReference type="RefSeq" id="WP_008954624.1">
    <property type="nucleotide sequence ID" value="NZ_ACIS01000007.1"/>
</dbReference>
<evidence type="ECO:0000256" key="1">
    <source>
        <dbReference type="ARBA" id="ARBA00004167"/>
    </source>
</evidence>
<comment type="caution">
    <text evidence="7">The sequence shown here is derived from an EMBL/GenBank/DDBJ whole genome shotgun (WGS) entry which is preliminary data.</text>
</comment>
<feature type="transmembrane region" description="Helical" evidence="6">
    <location>
        <begin position="20"/>
        <end position="40"/>
    </location>
</feature>
<dbReference type="NCBIfam" id="TIGR02532">
    <property type="entry name" value="IV_pilin_GFxxxE"/>
    <property type="match status" value="1"/>
</dbReference>
<keyword evidence="4 6" id="KW-1133">Transmembrane helix</keyword>
<evidence type="ECO:0000256" key="4">
    <source>
        <dbReference type="ARBA" id="ARBA00022989"/>
    </source>
</evidence>
<dbReference type="GO" id="GO:0016020">
    <property type="term" value="C:membrane"/>
    <property type="evidence" value="ECO:0007669"/>
    <property type="project" value="UniProtKB-SubCell"/>
</dbReference>
<dbReference type="SUPFAM" id="SSF54523">
    <property type="entry name" value="Pili subunits"/>
    <property type="match status" value="1"/>
</dbReference>
<dbReference type="PRINTS" id="PR00813">
    <property type="entry name" value="BCTERIALGSPG"/>
</dbReference>
<dbReference type="Gene3D" id="3.30.700.10">
    <property type="entry name" value="Glycoprotein, Type 4 Pilin"/>
    <property type="match status" value="1"/>
</dbReference>
<dbReference type="PROSITE" id="PS00409">
    <property type="entry name" value="PROKAR_NTER_METHYL"/>
    <property type="match status" value="1"/>
</dbReference>
<dbReference type="PANTHER" id="PTHR30093">
    <property type="entry name" value="GENERAL SECRETION PATHWAY PROTEIN G"/>
    <property type="match status" value="1"/>
</dbReference>
<dbReference type="EMBL" id="ACIS01000007">
    <property type="protein sequence ID" value="EEG07816.1"/>
    <property type="molecule type" value="Genomic_DNA"/>
</dbReference>
<dbReference type="AlphaFoldDB" id="B9Z5G9"/>